<evidence type="ECO:0000256" key="2">
    <source>
        <dbReference type="ARBA" id="ARBA00022827"/>
    </source>
</evidence>
<feature type="domain" description="FAD-binding" evidence="5">
    <location>
        <begin position="4"/>
        <end position="228"/>
    </location>
</feature>
<dbReference type="Proteomes" id="UP000730482">
    <property type="component" value="Unassembled WGS sequence"/>
</dbReference>
<dbReference type="GO" id="GO:0004497">
    <property type="term" value="F:monooxygenase activity"/>
    <property type="evidence" value="ECO:0007669"/>
    <property type="project" value="UniProtKB-KW"/>
</dbReference>
<sequence>MPDFSVAIAGAGLAGLALAHYLHRHGVDVTVYERDADLTSREPGYRLHINSTGTSVLSAVLEPRLRDLFLATAGIPRQAILHFDEHLDPGPARDISGSVGIAAGGGLPEHLVADRSTLRRILITGLEGRVRFGTRVTGYRHDQAGRVAVRPGDGATADVLVAADGVHSAVRRQLLPRAQVVDLGARHIAAKVPLDDSTRARIPRELYSTFTLISDAHHDMVTFGPLERSDPASPLIAERDEAFRHEAASDFALVIFSAVADRMPPDAELSAASGRELRTLALDRVCDWHPAVVELIGLWDLDTVQPLVLRSSLPIPAWPPGNVTVMGDAVHAMSPALGIGANTALRDALTLGTELVAAAEDRKPLITAISDYEAAMRDYGFAAVRDSAAMGRRVIGHRPLPG</sequence>
<dbReference type="PRINTS" id="PR00420">
    <property type="entry name" value="RNGMNOXGNASE"/>
</dbReference>
<name>A0ABS5L4Q2_9ACTN</name>
<evidence type="ECO:0000313" key="6">
    <source>
        <dbReference type="EMBL" id="MBS2553321.1"/>
    </source>
</evidence>
<reference evidence="6 7" key="1">
    <citation type="submission" date="2020-02" db="EMBL/GenBank/DDBJ databases">
        <title>Acidophilic actinobacteria isolated from forest soil.</title>
        <authorList>
            <person name="Golinska P."/>
        </authorList>
    </citation>
    <scope>NUCLEOTIDE SEQUENCE [LARGE SCALE GENOMIC DNA]</scope>
    <source>
        <strain evidence="6 7">NL8</strain>
    </source>
</reference>
<dbReference type="InterPro" id="IPR002938">
    <property type="entry name" value="FAD-bd"/>
</dbReference>
<protein>
    <submittedName>
        <fullName evidence="6">FAD-dependent monooxygenase</fullName>
    </submittedName>
</protein>
<dbReference type="EMBL" id="JAAFYZ010000246">
    <property type="protein sequence ID" value="MBS2553321.1"/>
    <property type="molecule type" value="Genomic_DNA"/>
</dbReference>
<dbReference type="SUPFAM" id="SSF51905">
    <property type="entry name" value="FAD/NAD(P)-binding domain"/>
    <property type="match status" value="1"/>
</dbReference>
<gene>
    <name evidence="6" type="ORF">KGQ19_41350</name>
</gene>
<dbReference type="InterPro" id="IPR036188">
    <property type="entry name" value="FAD/NAD-bd_sf"/>
</dbReference>
<evidence type="ECO:0000256" key="3">
    <source>
        <dbReference type="ARBA" id="ARBA00023002"/>
    </source>
</evidence>
<evidence type="ECO:0000256" key="4">
    <source>
        <dbReference type="ARBA" id="ARBA00023033"/>
    </source>
</evidence>
<accession>A0ABS5L4Q2</accession>
<keyword evidence="1" id="KW-0285">Flavoprotein</keyword>
<dbReference type="Gene3D" id="3.50.50.60">
    <property type="entry name" value="FAD/NAD(P)-binding domain"/>
    <property type="match status" value="1"/>
</dbReference>
<keyword evidence="2" id="KW-0274">FAD</keyword>
<organism evidence="6 7">
    <name type="scientific">Catenulispora pinistramenti</name>
    <dbReference type="NCBI Taxonomy" id="2705254"/>
    <lineage>
        <taxon>Bacteria</taxon>
        <taxon>Bacillati</taxon>
        <taxon>Actinomycetota</taxon>
        <taxon>Actinomycetes</taxon>
        <taxon>Catenulisporales</taxon>
        <taxon>Catenulisporaceae</taxon>
        <taxon>Catenulispora</taxon>
    </lineage>
</organism>
<keyword evidence="7" id="KW-1185">Reference proteome</keyword>
<keyword evidence="4 6" id="KW-0503">Monooxygenase</keyword>
<keyword evidence="3" id="KW-0560">Oxidoreductase</keyword>
<comment type="caution">
    <text evidence="6">The sequence shown here is derived from an EMBL/GenBank/DDBJ whole genome shotgun (WGS) entry which is preliminary data.</text>
</comment>
<dbReference type="PANTHER" id="PTHR47178">
    <property type="entry name" value="MONOOXYGENASE, FAD-BINDING"/>
    <property type="match status" value="1"/>
</dbReference>
<proteinExistence type="predicted"/>
<dbReference type="RefSeq" id="WP_212019746.1">
    <property type="nucleotide sequence ID" value="NZ_JAAFYZ010000246.1"/>
</dbReference>
<dbReference type="Pfam" id="PF01494">
    <property type="entry name" value="FAD_binding_3"/>
    <property type="match status" value="2"/>
</dbReference>
<feature type="domain" description="FAD-binding" evidence="5">
    <location>
        <begin position="318"/>
        <end position="360"/>
    </location>
</feature>
<evidence type="ECO:0000256" key="1">
    <source>
        <dbReference type="ARBA" id="ARBA00022630"/>
    </source>
</evidence>
<evidence type="ECO:0000313" key="7">
    <source>
        <dbReference type="Proteomes" id="UP000730482"/>
    </source>
</evidence>
<evidence type="ECO:0000259" key="5">
    <source>
        <dbReference type="Pfam" id="PF01494"/>
    </source>
</evidence>
<dbReference type="PANTHER" id="PTHR47178:SF5">
    <property type="entry name" value="FAD-BINDING DOMAIN-CONTAINING PROTEIN"/>
    <property type="match status" value="1"/>
</dbReference>